<dbReference type="PANTHER" id="PTHR12305:SF81">
    <property type="entry name" value="PHOSPHATIDYLINOSITOL 3,4,5-TRISPHOSPHATE 3-PHOSPHATASE AND DUAL-SPECIFICITY PROTEIN PHOSPHATASE PTEN"/>
    <property type="match status" value="1"/>
</dbReference>
<keyword evidence="2" id="KW-0378">Hydrolase</keyword>
<dbReference type="PROSITE" id="PS00383">
    <property type="entry name" value="TYR_PHOSPHATASE_1"/>
    <property type="match status" value="1"/>
</dbReference>
<dbReference type="EC" id="3.1.3.67" evidence="1"/>
<dbReference type="CDD" id="cd14497">
    <property type="entry name" value="PTP_PTEN-like"/>
    <property type="match status" value="1"/>
</dbReference>
<dbReference type="InterPro" id="IPR029023">
    <property type="entry name" value="Tensin_phosphatase"/>
</dbReference>
<dbReference type="PANTHER" id="PTHR12305">
    <property type="entry name" value="PHOSPHATASE WITH HOMOLOGY TO TENSIN"/>
    <property type="match status" value="1"/>
</dbReference>
<evidence type="ECO:0000259" key="4">
    <source>
        <dbReference type="PROSITE" id="PS50056"/>
    </source>
</evidence>
<dbReference type="AlphaFoldDB" id="A0A5M8PCQ4"/>
<feature type="region of interest" description="Disordered" evidence="3">
    <location>
        <begin position="264"/>
        <end position="302"/>
    </location>
</feature>
<dbReference type="GO" id="GO:0016314">
    <property type="term" value="F:phosphatidylinositol-3,4,5-trisphosphate 3-phosphatase activity"/>
    <property type="evidence" value="ECO:0007669"/>
    <property type="project" value="UniProtKB-EC"/>
</dbReference>
<dbReference type="InterPro" id="IPR051281">
    <property type="entry name" value="Dual-spec_lipid-protein_phosph"/>
</dbReference>
<dbReference type="EMBL" id="VXIT01000020">
    <property type="protein sequence ID" value="KAA6407021.1"/>
    <property type="molecule type" value="Genomic_DNA"/>
</dbReference>
<dbReference type="Gene3D" id="3.90.190.10">
    <property type="entry name" value="Protein tyrosine phosphatase superfamily"/>
    <property type="match status" value="1"/>
</dbReference>
<dbReference type="GO" id="GO:0005886">
    <property type="term" value="C:plasma membrane"/>
    <property type="evidence" value="ECO:0007669"/>
    <property type="project" value="TreeGrafter"/>
</dbReference>
<dbReference type="Pfam" id="PF00782">
    <property type="entry name" value="DSPc"/>
    <property type="match status" value="1"/>
</dbReference>
<dbReference type="GO" id="GO:0051896">
    <property type="term" value="P:regulation of phosphatidylinositol 3-kinase/protein kinase B signal transduction"/>
    <property type="evidence" value="ECO:0007669"/>
    <property type="project" value="TreeGrafter"/>
</dbReference>
<feature type="compositionally biased region" description="Low complexity" evidence="3">
    <location>
        <begin position="493"/>
        <end position="509"/>
    </location>
</feature>
<dbReference type="PROSITE" id="PS51181">
    <property type="entry name" value="PPASE_TENSIN"/>
    <property type="match status" value="1"/>
</dbReference>
<feature type="compositionally biased region" description="Low complexity" evidence="3">
    <location>
        <begin position="446"/>
        <end position="463"/>
    </location>
</feature>
<comment type="caution">
    <text evidence="6">The sequence shown here is derived from an EMBL/GenBank/DDBJ whole genome shotgun (WGS) entry which is preliminary data.</text>
</comment>
<dbReference type="SMART" id="SM00404">
    <property type="entry name" value="PTPc_motif"/>
    <property type="match status" value="1"/>
</dbReference>
<dbReference type="SUPFAM" id="SSF52799">
    <property type="entry name" value="(Phosphotyrosine protein) phosphatases II"/>
    <property type="match status" value="1"/>
</dbReference>
<dbReference type="GO" id="GO:0005634">
    <property type="term" value="C:nucleus"/>
    <property type="evidence" value="ECO:0007669"/>
    <property type="project" value="TreeGrafter"/>
</dbReference>
<evidence type="ECO:0000256" key="3">
    <source>
        <dbReference type="SAM" id="MobiDB-lite"/>
    </source>
</evidence>
<dbReference type="InterPro" id="IPR000340">
    <property type="entry name" value="Dual-sp_phosphatase_cat-dom"/>
</dbReference>
<dbReference type="Proteomes" id="UP000324767">
    <property type="component" value="Unassembled WGS sequence"/>
</dbReference>
<dbReference type="GO" id="GO:0005829">
    <property type="term" value="C:cytosol"/>
    <property type="evidence" value="ECO:0007669"/>
    <property type="project" value="TreeGrafter"/>
</dbReference>
<dbReference type="InterPro" id="IPR000387">
    <property type="entry name" value="Tyr_Pase_dom"/>
</dbReference>
<evidence type="ECO:0000313" key="7">
    <source>
        <dbReference type="Proteomes" id="UP000324767"/>
    </source>
</evidence>
<dbReference type="GO" id="GO:0046856">
    <property type="term" value="P:phosphatidylinositol dephosphorylation"/>
    <property type="evidence" value="ECO:0007669"/>
    <property type="project" value="TreeGrafter"/>
</dbReference>
<evidence type="ECO:0000256" key="1">
    <source>
        <dbReference type="ARBA" id="ARBA00013015"/>
    </source>
</evidence>
<feature type="domain" description="Phosphatase tensin-type" evidence="5">
    <location>
        <begin position="12"/>
        <end position="190"/>
    </location>
</feature>
<feature type="region of interest" description="Disordered" evidence="3">
    <location>
        <begin position="404"/>
        <end position="520"/>
    </location>
</feature>
<dbReference type="GO" id="GO:0043491">
    <property type="term" value="P:phosphatidylinositol 3-kinase/protein kinase B signal transduction"/>
    <property type="evidence" value="ECO:0007669"/>
    <property type="project" value="TreeGrafter"/>
</dbReference>
<dbReference type="GO" id="GO:0042995">
    <property type="term" value="C:cell projection"/>
    <property type="evidence" value="ECO:0007669"/>
    <property type="project" value="TreeGrafter"/>
</dbReference>
<dbReference type="OrthoDB" id="16692at2759"/>
<evidence type="ECO:0000259" key="5">
    <source>
        <dbReference type="PROSITE" id="PS51181"/>
    </source>
</evidence>
<dbReference type="PROSITE" id="PS50056">
    <property type="entry name" value="TYR_PHOSPHATASE_2"/>
    <property type="match status" value="1"/>
</dbReference>
<accession>A0A5M8PCQ4</accession>
<gene>
    <name evidence="6" type="ORF">FRX48_09087</name>
</gene>
<sequence>MASLLRSIVAGPRLRHPEAGLDLCYVTDNIIATSGPSSTYPQRAYRNPTDALVRFLDSKHGTNWAIWEFRAEGTGYPDSEVYNRIRHYPWPDHHPPPFAIIPNIMASMRNWLKDPAAKHDGRVVVVHCKAGKGRSGTVACSYLISEEGWAAEDALKRFTRRRMRQGFGAGISIPSQMRWIGYVDRWAKHGKLYVERQVEVLEVHVWGLRDGVKVAVEGFVDEGRTIKLFHVFTKDERIVMDDTAQSQGTFARLADVKGDMRAAWQQRTPQMDRAAQQNRNETLQSGDEPQDGGQTGTESGGSAVIFRPSTRVVLPSNDINIDFERRNKAAYGWTMVTSVAHVWFNAFFEGQGPENGGFAGSDGVFEIEWGAMDGIRGSSRKGTRSLDRLAVVWRALDGEREGLSQIIREPKQGEPVPETSPADWKGSDGGYESLGRDLGLRVQNPSSAEASKASSIKSSQSEKTATNEDDDPVAGVKAHGPDGEEHIPRWGGSLAAASESHVASSSFTSPMGSDRTRHPALEGMVEIVTGAKQISTSELPGGMPEEVMTDSKEHLLGNLKKSNDVNFGS</sequence>
<dbReference type="InterPro" id="IPR016130">
    <property type="entry name" value="Tyr_Pase_AS"/>
</dbReference>
<feature type="compositionally biased region" description="Basic and acidic residues" evidence="3">
    <location>
        <begin position="479"/>
        <end position="488"/>
    </location>
</feature>
<organism evidence="6 7">
    <name type="scientific">Lasallia pustulata</name>
    <dbReference type="NCBI Taxonomy" id="136370"/>
    <lineage>
        <taxon>Eukaryota</taxon>
        <taxon>Fungi</taxon>
        <taxon>Dikarya</taxon>
        <taxon>Ascomycota</taxon>
        <taxon>Pezizomycotina</taxon>
        <taxon>Lecanoromycetes</taxon>
        <taxon>OSLEUM clade</taxon>
        <taxon>Umbilicariomycetidae</taxon>
        <taxon>Umbilicariales</taxon>
        <taxon>Umbilicariaceae</taxon>
        <taxon>Lasallia</taxon>
    </lineage>
</organism>
<feature type="domain" description="Tyrosine specific protein phosphatases" evidence="4">
    <location>
        <begin position="102"/>
        <end position="162"/>
    </location>
</feature>
<reference evidence="6 7" key="1">
    <citation type="submission" date="2019-09" db="EMBL/GenBank/DDBJ databases">
        <title>The hologenome of the rock-dwelling lichen Lasallia pustulata.</title>
        <authorList>
            <person name="Greshake Tzovaras B."/>
            <person name="Segers F."/>
            <person name="Bicker A."/>
            <person name="Dal Grande F."/>
            <person name="Otte J."/>
            <person name="Hankeln T."/>
            <person name="Schmitt I."/>
            <person name="Ebersberger I."/>
        </authorList>
    </citation>
    <scope>NUCLEOTIDE SEQUENCE [LARGE SCALE GENOMIC DNA]</scope>
    <source>
        <strain evidence="6">A1-1</strain>
    </source>
</reference>
<dbReference type="InterPro" id="IPR003595">
    <property type="entry name" value="Tyr_Pase_cat"/>
</dbReference>
<dbReference type="InterPro" id="IPR029021">
    <property type="entry name" value="Prot-tyrosine_phosphatase-like"/>
</dbReference>
<proteinExistence type="predicted"/>
<protein>
    <recommendedName>
        <fullName evidence="1">phosphatidylinositol-3,4,5-trisphosphate 3-phosphatase</fullName>
        <ecNumber evidence="1">3.1.3.67</ecNumber>
    </recommendedName>
</protein>
<name>A0A5M8PCQ4_9LECA</name>
<dbReference type="GO" id="GO:0004725">
    <property type="term" value="F:protein tyrosine phosphatase activity"/>
    <property type="evidence" value="ECO:0007669"/>
    <property type="project" value="TreeGrafter"/>
</dbReference>
<evidence type="ECO:0000256" key="2">
    <source>
        <dbReference type="ARBA" id="ARBA00022801"/>
    </source>
</evidence>
<feature type="compositionally biased region" description="Polar residues" evidence="3">
    <location>
        <begin position="265"/>
        <end position="287"/>
    </location>
</feature>
<evidence type="ECO:0000313" key="6">
    <source>
        <dbReference type="EMBL" id="KAA6407021.1"/>
    </source>
</evidence>